<feature type="compositionally biased region" description="Low complexity" evidence="6">
    <location>
        <begin position="604"/>
        <end position="620"/>
    </location>
</feature>
<evidence type="ECO:0000256" key="1">
    <source>
        <dbReference type="ARBA" id="ARBA00001974"/>
    </source>
</evidence>
<comment type="caution">
    <text evidence="9">The sequence shown here is derived from an EMBL/GenBank/DDBJ whole genome shotgun (WGS) entry which is preliminary data.</text>
</comment>
<evidence type="ECO:0000256" key="5">
    <source>
        <dbReference type="ARBA" id="ARBA00050942"/>
    </source>
</evidence>
<sequence length="635" mass="68639">MMKTSTRLTVRRDWVYRAKRKVSSFSTATTGTSTEMRSTKNPIVGKMATPSHLAKWRTGSYSSRTISAISYMEDDNNNRHSAAKNDRLLVVGSGVAGSATALVAAETYQMPVTLLFAGNIPHDCNSFWAQGGIIYRNFDPSSGDSAESLARDIHRAGAGLCVDAAVRKVSEEGPDRVRELLLNPNGPFADVPFDKKPDGELSLCLEASHAAPRILHYADHTGMIITKHITQAAARHPLITMQPQTLVTDILREDDICIGVATLNRATGQRSFEYASRGTVLASGGLAGIYEHSTNPPGFNALGSSVALATRAGVQTQDLEYVQFHPTSLYMPNEARFLLTEALRGEGAVLRDASGRRFAQDFHPEGELAPRDIVARGVFEESQKSENGNHNVFLDITHRDADWLHARFPTIQNHLAQRGLDMAKDQLPVIPAAHYTCGGVSTDMQGRTSLTGLYAAGEAARTGLHGGNRLASTSLLEGLVFGASVADFIGGSEEGKDLSSMIQSRLESSPMVMQSNNRRYDAWSSSLEPNQIENAAHRAVQLLRQVRRVMWDHVGLIRTPSGLATALEALTDIQDEAMELHQLCPTLETAGVRDAACAGRAVAAASASNPESAGAHYVVADSEEYSDDEEEVAAR</sequence>
<evidence type="ECO:0000256" key="3">
    <source>
        <dbReference type="ARBA" id="ARBA00022827"/>
    </source>
</evidence>
<evidence type="ECO:0000256" key="4">
    <source>
        <dbReference type="ARBA" id="ARBA00023002"/>
    </source>
</evidence>
<comment type="cofactor">
    <cofactor evidence="1">
        <name>FAD</name>
        <dbReference type="ChEBI" id="CHEBI:57692"/>
    </cofactor>
</comment>
<evidence type="ECO:0000256" key="2">
    <source>
        <dbReference type="ARBA" id="ARBA00022630"/>
    </source>
</evidence>
<dbReference type="InterPro" id="IPR003953">
    <property type="entry name" value="FAD-dep_OxRdtase_2_FAD-bd"/>
</dbReference>
<dbReference type="Pfam" id="PF02910">
    <property type="entry name" value="Succ_DH_flav_C"/>
    <property type="match status" value="1"/>
</dbReference>
<reference evidence="9" key="2">
    <citation type="submission" date="2021-04" db="EMBL/GenBank/DDBJ databases">
        <authorList>
            <person name="Podell S."/>
        </authorList>
    </citation>
    <scope>NUCLEOTIDE SEQUENCE</scope>
    <source>
        <strain evidence="9">Hildebrandi</strain>
    </source>
</reference>
<dbReference type="AlphaFoldDB" id="A0A9K3L3I3"/>
<proteinExistence type="predicted"/>
<keyword evidence="3" id="KW-0274">FAD</keyword>
<dbReference type="OrthoDB" id="71672at2759"/>
<name>A0A9K3L3I3_9STRA</name>
<dbReference type="InterPro" id="IPR015939">
    <property type="entry name" value="Fum_Rdtase/Succ_DH_flav-like_C"/>
</dbReference>
<feature type="domain" description="FAD-dependent oxidoreductase 2 FAD-binding" evidence="7">
    <location>
        <begin position="88"/>
        <end position="475"/>
    </location>
</feature>
<evidence type="ECO:0000259" key="7">
    <source>
        <dbReference type="Pfam" id="PF00890"/>
    </source>
</evidence>
<keyword evidence="4" id="KW-0560">Oxidoreductase</keyword>
<gene>
    <name evidence="9" type="ORF">IV203_003506</name>
</gene>
<dbReference type="GO" id="GO:0008734">
    <property type="term" value="F:L-aspartate oxidase activity"/>
    <property type="evidence" value="ECO:0007669"/>
    <property type="project" value="UniProtKB-EC"/>
</dbReference>
<organism evidence="9 10">
    <name type="scientific">Nitzschia inconspicua</name>
    <dbReference type="NCBI Taxonomy" id="303405"/>
    <lineage>
        <taxon>Eukaryota</taxon>
        <taxon>Sar</taxon>
        <taxon>Stramenopiles</taxon>
        <taxon>Ochrophyta</taxon>
        <taxon>Bacillariophyta</taxon>
        <taxon>Bacillariophyceae</taxon>
        <taxon>Bacillariophycidae</taxon>
        <taxon>Bacillariales</taxon>
        <taxon>Bacillariaceae</taxon>
        <taxon>Nitzschia</taxon>
    </lineage>
</organism>
<dbReference type="PANTHER" id="PTHR42716:SF2">
    <property type="entry name" value="L-ASPARTATE OXIDASE, CHLOROPLASTIC"/>
    <property type="match status" value="1"/>
</dbReference>
<reference evidence="9" key="1">
    <citation type="journal article" date="2021" name="Sci. Rep.">
        <title>Diploid genomic architecture of Nitzschia inconspicua, an elite biomass production diatom.</title>
        <authorList>
            <person name="Oliver A."/>
            <person name="Podell S."/>
            <person name="Pinowska A."/>
            <person name="Traller J.C."/>
            <person name="Smith S.R."/>
            <person name="McClure R."/>
            <person name="Beliaev A."/>
            <person name="Bohutskyi P."/>
            <person name="Hill E.A."/>
            <person name="Rabines A."/>
            <person name="Zheng H."/>
            <person name="Allen L.Z."/>
            <person name="Kuo A."/>
            <person name="Grigoriev I.V."/>
            <person name="Allen A.E."/>
            <person name="Hazlebeck D."/>
            <person name="Allen E.E."/>
        </authorList>
    </citation>
    <scope>NUCLEOTIDE SEQUENCE</scope>
    <source>
        <strain evidence="9">Hildebrandi</strain>
    </source>
</reference>
<keyword evidence="10" id="KW-1185">Reference proteome</keyword>
<dbReference type="InterPro" id="IPR005288">
    <property type="entry name" value="NadB"/>
</dbReference>
<feature type="region of interest" description="Disordered" evidence="6">
    <location>
        <begin position="604"/>
        <end position="635"/>
    </location>
</feature>
<dbReference type="GO" id="GO:0009435">
    <property type="term" value="P:NAD+ biosynthetic process"/>
    <property type="evidence" value="ECO:0007669"/>
    <property type="project" value="InterPro"/>
</dbReference>
<dbReference type="EMBL" id="JAGRRH010000016">
    <property type="protein sequence ID" value="KAG7354150.1"/>
    <property type="molecule type" value="Genomic_DNA"/>
</dbReference>
<evidence type="ECO:0000313" key="10">
    <source>
        <dbReference type="Proteomes" id="UP000693970"/>
    </source>
</evidence>
<dbReference type="Pfam" id="PF00890">
    <property type="entry name" value="FAD_binding_2"/>
    <property type="match status" value="1"/>
</dbReference>
<dbReference type="PANTHER" id="PTHR42716">
    <property type="entry name" value="L-ASPARTATE OXIDASE"/>
    <property type="match status" value="1"/>
</dbReference>
<evidence type="ECO:0000259" key="8">
    <source>
        <dbReference type="Pfam" id="PF02910"/>
    </source>
</evidence>
<dbReference type="FunFam" id="3.90.700.10:FF:000002">
    <property type="entry name" value="L-aspartate oxidase"/>
    <property type="match status" value="1"/>
</dbReference>
<keyword evidence="2" id="KW-0285">Flavoprotein</keyword>
<evidence type="ECO:0000313" key="9">
    <source>
        <dbReference type="EMBL" id="KAG7354150.1"/>
    </source>
</evidence>
<dbReference type="Proteomes" id="UP000693970">
    <property type="component" value="Unassembled WGS sequence"/>
</dbReference>
<feature type="compositionally biased region" description="Acidic residues" evidence="6">
    <location>
        <begin position="621"/>
        <end position="635"/>
    </location>
</feature>
<feature type="domain" description="Fumarate reductase/succinate dehydrogenase flavoprotein-like C-terminal" evidence="8">
    <location>
        <begin position="545"/>
        <end position="618"/>
    </location>
</feature>
<comment type="catalytic activity">
    <reaction evidence="5">
        <text>L-aspartate + O2 = iminosuccinate + H2O2</text>
        <dbReference type="Rhea" id="RHEA:25876"/>
        <dbReference type="ChEBI" id="CHEBI:15379"/>
        <dbReference type="ChEBI" id="CHEBI:16240"/>
        <dbReference type="ChEBI" id="CHEBI:29991"/>
        <dbReference type="ChEBI" id="CHEBI:77875"/>
        <dbReference type="EC" id="1.4.3.16"/>
    </reaction>
</comment>
<accession>A0A9K3L3I3</accession>
<protein>
    <submittedName>
        <fullName evidence="9">FAD binding domain containing protein</fullName>
    </submittedName>
</protein>
<evidence type="ECO:0000256" key="6">
    <source>
        <dbReference type="SAM" id="MobiDB-lite"/>
    </source>
</evidence>